<dbReference type="EMBL" id="JN811144">
    <property type="protein sequence ID" value="AFG29033.1"/>
    <property type="molecule type" value="mRNA"/>
</dbReference>
<reference evidence="4" key="1">
    <citation type="journal article" date="2013" name="Polar Biol.">
        <title>Heat shock protein responses to salinity, food deprivation, and temperature in the invasive ground beetle Merizodus soledadinus at the Kerguelen Islands.</title>
        <authorList>
            <person name="Siaussat D."/>
            <person name="Laparie M."/>
            <person name="Maria A."/>
            <person name="Renault D."/>
        </authorList>
    </citation>
    <scope>NUCLEOTIDE SEQUENCE</scope>
</reference>
<evidence type="ECO:0000259" key="3">
    <source>
        <dbReference type="Pfam" id="PF18265"/>
    </source>
</evidence>
<dbReference type="GO" id="GO:0070682">
    <property type="term" value="P:proteasome regulatory particle assembly"/>
    <property type="evidence" value="ECO:0007669"/>
    <property type="project" value="InterPro"/>
</dbReference>
<protein>
    <submittedName>
        <fullName evidence="4">Proteasome</fullName>
    </submittedName>
</protein>
<evidence type="ECO:0000256" key="2">
    <source>
        <dbReference type="SAM" id="Coils"/>
    </source>
</evidence>
<accession>K9L949</accession>
<dbReference type="GO" id="GO:0005737">
    <property type="term" value="C:cytoplasm"/>
    <property type="evidence" value="ECO:0007669"/>
    <property type="project" value="TreeGrafter"/>
</dbReference>
<sequence>MANTANNTRTDVMNLISKKDEIEKQIQQLSVILTQNGVGMTDSLVDADGYPIPTIDIYQVRFARNKIICLQNDHKAIMKDIENGLTTYHASTSNTTLSNEATSVQVQPHREDYSKYTPFAKVCHVSPGSPADEATLQDGDLVLLFGSVT</sequence>
<dbReference type="Gene3D" id="2.30.42.10">
    <property type="match status" value="1"/>
</dbReference>
<evidence type="ECO:0000256" key="1">
    <source>
        <dbReference type="ARBA" id="ARBA00023186"/>
    </source>
</evidence>
<evidence type="ECO:0000313" key="4">
    <source>
        <dbReference type="EMBL" id="AFG29033.1"/>
    </source>
</evidence>
<organism evidence="4">
    <name type="scientific">Merizodus soledadinus</name>
    <dbReference type="NCBI Taxonomy" id="440629"/>
    <lineage>
        <taxon>Eukaryota</taxon>
        <taxon>Metazoa</taxon>
        <taxon>Ecdysozoa</taxon>
        <taxon>Arthropoda</taxon>
        <taxon>Hexapoda</taxon>
        <taxon>Insecta</taxon>
        <taxon>Pterygota</taxon>
        <taxon>Neoptera</taxon>
        <taxon>Endopterygota</taxon>
        <taxon>Coleoptera</taxon>
        <taxon>Adephaga</taxon>
        <taxon>Caraboidea</taxon>
        <taxon>Carabidae</taxon>
        <taxon>Trechinae</taxon>
        <taxon>Zolini</taxon>
        <taxon>Merizodus</taxon>
    </lineage>
</organism>
<name>K9L949_9CARA</name>
<dbReference type="AlphaFoldDB" id="K9L949"/>
<dbReference type="Pfam" id="PF18265">
    <property type="entry name" value="Nas2_N"/>
    <property type="match status" value="1"/>
</dbReference>
<keyword evidence="4" id="KW-0647">Proteasome</keyword>
<dbReference type="InterPro" id="IPR036034">
    <property type="entry name" value="PDZ_sf"/>
</dbReference>
<dbReference type="GO" id="GO:0000502">
    <property type="term" value="C:proteasome complex"/>
    <property type="evidence" value="ECO:0007669"/>
    <property type="project" value="UniProtKB-KW"/>
</dbReference>
<dbReference type="PANTHER" id="PTHR12651">
    <property type="entry name" value="26S PROTEASOME NON-ATPASE REGULATORY SUBUNIT 9"/>
    <property type="match status" value="1"/>
</dbReference>
<proteinExistence type="evidence at transcript level"/>
<dbReference type="InterPro" id="IPR035269">
    <property type="entry name" value="PSMD9"/>
</dbReference>
<feature type="coiled-coil region" evidence="2">
    <location>
        <begin position="5"/>
        <end position="32"/>
    </location>
</feature>
<keyword evidence="2" id="KW-0175">Coiled coil</keyword>
<dbReference type="Gene3D" id="6.10.140.1710">
    <property type="match status" value="1"/>
</dbReference>
<keyword evidence="1" id="KW-0143">Chaperone</keyword>
<dbReference type="PANTHER" id="PTHR12651:SF1">
    <property type="entry name" value="26S PROTEASOME NON-ATPASE REGULATORY SUBUNIT 9"/>
    <property type="match status" value="1"/>
</dbReference>
<dbReference type="GO" id="GO:0005634">
    <property type="term" value="C:nucleus"/>
    <property type="evidence" value="ECO:0007669"/>
    <property type="project" value="TreeGrafter"/>
</dbReference>
<feature type="non-terminal residue" evidence="4">
    <location>
        <position position="149"/>
    </location>
</feature>
<dbReference type="InterPro" id="IPR040815">
    <property type="entry name" value="Nas2_N"/>
</dbReference>
<feature type="domain" description="Nas2 N-terminal" evidence="3">
    <location>
        <begin position="14"/>
        <end position="90"/>
    </location>
</feature>